<feature type="region of interest" description="Disordered" evidence="6">
    <location>
        <begin position="743"/>
        <end position="765"/>
    </location>
</feature>
<evidence type="ECO:0000256" key="5">
    <source>
        <dbReference type="SAM" id="Coils"/>
    </source>
</evidence>
<dbReference type="GeneID" id="37013262"/>
<dbReference type="Proteomes" id="UP000245942">
    <property type="component" value="Unassembled WGS sequence"/>
</dbReference>
<evidence type="ECO:0000256" key="3">
    <source>
        <dbReference type="ARBA" id="ARBA00022490"/>
    </source>
</evidence>
<keyword evidence="4" id="KW-0206">Cytoskeleton</keyword>
<evidence type="ECO:0000259" key="7">
    <source>
        <dbReference type="Pfam" id="PF06886"/>
    </source>
</evidence>
<dbReference type="EMBL" id="KZ819321">
    <property type="protein sequence ID" value="PWN24297.1"/>
    <property type="molecule type" value="Genomic_DNA"/>
</dbReference>
<dbReference type="InterPro" id="IPR027329">
    <property type="entry name" value="TPX2_C"/>
</dbReference>
<feature type="coiled-coil region" evidence="5">
    <location>
        <begin position="579"/>
        <end position="629"/>
    </location>
</feature>
<reference evidence="8 9" key="1">
    <citation type="journal article" date="2018" name="Mol. Biol. Evol.">
        <title>Broad Genomic Sampling Reveals a Smut Pathogenic Ancestry of the Fungal Clade Ustilaginomycotina.</title>
        <authorList>
            <person name="Kijpornyongpan T."/>
            <person name="Mondo S.J."/>
            <person name="Barry K."/>
            <person name="Sandor L."/>
            <person name="Lee J."/>
            <person name="Lipzen A."/>
            <person name="Pangilinan J."/>
            <person name="LaButti K."/>
            <person name="Hainaut M."/>
            <person name="Henrissat B."/>
            <person name="Grigoriev I.V."/>
            <person name="Spatafora J.W."/>
            <person name="Aime M.C."/>
        </authorList>
    </citation>
    <scope>NUCLEOTIDE SEQUENCE [LARGE SCALE GENOMIC DNA]</scope>
    <source>
        <strain evidence="8 9">MCA 4718</strain>
    </source>
</reference>
<organism evidence="8 9">
    <name type="scientific">Pseudomicrostroma glucosiphilum</name>
    <dbReference type="NCBI Taxonomy" id="1684307"/>
    <lineage>
        <taxon>Eukaryota</taxon>
        <taxon>Fungi</taxon>
        <taxon>Dikarya</taxon>
        <taxon>Basidiomycota</taxon>
        <taxon>Ustilaginomycotina</taxon>
        <taxon>Exobasidiomycetes</taxon>
        <taxon>Microstromatales</taxon>
        <taxon>Microstromatales incertae sedis</taxon>
        <taxon>Pseudomicrostroma</taxon>
    </lineage>
</organism>
<feature type="compositionally biased region" description="Gly residues" evidence="6">
    <location>
        <begin position="754"/>
        <end position="765"/>
    </location>
</feature>
<keyword evidence="3" id="KW-0963">Cytoplasm</keyword>
<feature type="compositionally biased region" description="Basic and acidic residues" evidence="6">
    <location>
        <begin position="235"/>
        <end position="264"/>
    </location>
</feature>
<feature type="compositionally biased region" description="Pro residues" evidence="6">
    <location>
        <begin position="506"/>
        <end position="516"/>
    </location>
</feature>
<feature type="domain" description="TPX2 C-terminal" evidence="7">
    <location>
        <begin position="674"/>
        <end position="730"/>
    </location>
</feature>
<dbReference type="AlphaFoldDB" id="A0A316UG46"/>
<accession>A0A316UG46</accession>
<feature type="region of interest" description="Disordered" evidence="6">
    <location>
        <begin position="643"/>
        <end position="706"/>
    </location>
</feature>
<evidence type="ECO:0000313" key="9">
    <source>
        <dbReference type="Proteomes" id="UP000245942"/>
    </source>
</evidence>
<feature type="compositionally biased region" description="Basic and acidic residues" evidence="6">
    <location>
        <begin position="164"/>
        <end position="174"/>
    </location>
</feature>
<feature type="compositionally biased region" description="Basic residues" evidence="6">
    <location>
        <begin position="119"/>
        <end position="128"/>
    </location>
</feature>
<evidence type="ECO:0000256" key="2">
    <source>
        <dbReference type="ARBA" id="ARBA00005885"/>
    </source>
</evidence>
<dbReference type="RefSeq" id="XP_025351457.1">
    <property type="nucleotide sequence ID" value="XM_025491528.1"/>
</dbReference>
<evidence type="ECO:0000256" key="4">
    <source>
        <dbReference type="ARBA" id="ARBA00023212"/>
    </source>
</evidence>
<evidence type="ECO:0000256" key="1">
    <source>
        <dbReference type="ARBA" id="ARBA00004245"/>
    </source>
</evidence>
<feature type="compositionally biased region" description="Basic and acidic residues" evidence="6">
    <location>
        <begin position="141"/>
        <end position="155"/>
    </location>
</feature>
<feature type="compositionally biased region" description="Polar residues" evidence="6">
    <location>
        <begin position="395"/>
        <end position="418"/>
    </location>
</feature>
<name>A0A316UG46_9BASI</name>
<gene>
    <name evidence="8" type="ORF">BCV69DRAFT_280190</name>
</gene>
<comment type="similarity">
    <text evidence="2">Belongs to the TPX2 family.</text>
</comment>
<evidence type="ECO:0000313" key="8">
    <source>
        <dbReference type="EMBL" id="PWN24297.1"/>
    </source>
</evidence>
<dbReference type="GO" id="GO:0005856">
    <property type="term" value="C:cytoskeleton"/>
    <property type="evidence" value="ECO:0007669"/>
    <property type="project" value="UniProtKB-SubCell"/>
</dbReference>
<feature type="region of interest" description="Disordered" evidence="6">
    <location>
        <begin position="32"/>
        <end position="540"/>
    </location>
</feature>
<feature type="compositionally biased region" description="Low complexity" evidence="6">
    <location>
        <begin position="129"/>
        <end position="140"/>
    </location>
</feature>
<keyword evidence="9" id="KW-1185">Reference proteome</keyword>
<proteinExistence type="inferred from homology"/>
<feature type="compositionally biased region" description="Basic and acidic residues" evidence="6">
    <location>
        <begin position="676"/>
        <end position="706"/>
    </location>
</feature>
<feature type="compositionally biased region" description="Polar residues" evidence="6">
    <location>
        <begin position="85"/>
        <end position="100"/>
    </location>
</feature>
<evidence type="ECO:0000256" key="6">
    <source>
        <dbReference type="SAM" id="MobiDB-lite"/>
    </source>
</evidence>
<keyword evidence="5" id="KW-0175">Coiled coil</keyword>
<feature type="compositionally biased region" description="Basic and acidic residues" evidence="6">
    <location>
        <begin position="287"/>
        <end position="324"/>
    </location>
</feature>
<feature type="compositionally biased region" description="Low complexity" evidence="6">
    <location>
        <begin position="224"/>
        <end position="233"/>
    </location>
</feature>
<feature type="compositionally biased region" description="Basic and acidic residues" evidence="6">
    <location>
        <begin position="462"/>
        <end position="476"/>
    </location>
</feature>
<comment type="subcellular location">
    <subcellularLocation>
        <location evidence="1">Cytoplasm</location>
        <location evidence="1">Cytoskeleton</location>
    </subcellularLocation>
</comment>
<dbReference type="Pfam" id="PF06886">
    <property type="entry name" value="TPX2"/>
    <property type="match status" value="1"/>
</dbReference>
<feature type="compositionally biased region" description="Basic and acidic residues" evidence="6">
    <location>
        <begin position="368"/>
        <end position="377"/>
    </location>
</feature>
<protein>
    <recommendedName>
        <fullName evidence="7">TPX2 C-terminal domain-containing protein</fullName>
    </recommendedName>
</protein>
<sequence>MASPGLLSPTRIAADDSMSMLMDTSLPLQAGTRTRARVRADKVASSSSSQLSPRKDIDALDDQELEELAWKTMMNGGATWGKQGGSDSNETLQPSSSSITPPRAALPLQVVASPNVEVRRRKTPRKSLHSSSESLSSAALEARHDLKESREERRQRLGLVAAQEEERKQDHDQQEQTLQGGLPLQDSVPLAAPPSSPSKRTLPSMLPFSPYHRKQRPQVESTLPSSSFSSSPFGAERRPAERPSELVKLLGKDKSSTPARRDEETLATPPAKVSWLKKGGRLPPRGSDVDGKARPFRAGKNEKVVVRAEGRGQEDGPEMLKKETEEAEENTPRAVKPKVSSARRERTSSRRLQPAPAPVNSVPAPVQSRDHSLRSEEEAPPTPAIPLPTQDETAHSSSNSETPAPTVSVSLGRSNSPRAATPPMEGSFATDPVSTTPQEAAESLIIEEPTASVPPSKKGRREHTTVVADDKNEKVQSKSKSRSTAAVSRLAPLPVVASNSTASQLAPPPPTVPPPSASSSSSAPLRLTRVSRAPTTLQHASVDVPLGFRKTSTGNLVPLPPSAEPAAYVPASEHFAKLLAQAEEEEKRLRSRSEAVKAHGLPGYLAKRREEIEKESAEMLKREVELMREKELRGLAGSGGAAKKLLPNGLLGARPPPTTKAAPTKVQPFISSLETRQQERRAYESKRAARDALLEQERAKVREEKRRLELEEVKRERERRIPKANPVPDFIYGGGTLKIEAQGRGANGSAAGARAGGSGGGKRKR</sequence>
<feature type="compositionally biased region" description="Low complexity" evidence="6">
    <location>
        <begin position="743"/>
        <end position="753"/>
    </location>
</feature>